<protein>
    <submittedName>
        <fullName evidence="1">AlNc14C212G8928 protein</fullName>
    </submittedName>
</protein>
<sequence length="115" mass="13096">MEDVATGKLEMSMLTIVVDWRVDVRVEKAVGVFVQPSFSKLFNTRFACERYWDRYPASPHNNLSMNIKGIPSFLYLAFAVKRKENGSQPECTCHDTRVALTVEADHAEPVWNTSV</sequence>
<reference evidence="1" key="2">
    <citation type="submission" date="2011-02" db="EMBL/GenBank/DDBJ databases">
        <authorList>
            <person name="MacLean D."/>
        </authorList>
    </citation>
    <scope>NUCLEOTIDE SEQUENCE</scope>
</reference>
<accession>F0WRC2</accession>
<gene>
    <name evidence="1" type="primary">AlNc14C212G8928</name>
    <name evidence="1" type="ORF">ALNC14_100290</name>
</gene>
<proteinExistence type="predicted"/>
<organism evidence="1">
    <name type="scientific">Albugo laibachii Nc14</name>
    <dbReference type="NCBI Taxonomy" id="890382"/>
    <lineage>
        <taxon>Eukaryota</taxon>
        <taxon>Sar</taxon>
        <taxon>Stramenopiles</taxon>
        <taxon>Oomycota</taxon>
        <taxon>Peronosporomycetes</taxon>
        <taxon>Albuginales</taxon>
        <taxon>Albuginaceae</taxon>
        <taxon>Albugo</taxon>
    </lineage>
</organism>
<dbReference type="EMBL" id="FR824257">
    <property type="protein sequence ID" value="CCA23885.1"/>
    <property type="molecule type" value="Genomic_DNA"/>
</dbReference>
<name>F0WRC2_9STRA</name>
<dbReference type="HOGENOM" id="CLU_2390582_0_0_1"/>
<evidence type="ECO:0000313" key="1">
    <source>
        <dbReference type="EMBL" id="CCA23885.1"/>
    </source>
</evidence>
<dbReference type="AlphaFoldDB" id="F0WRC2"/>
<reference evidence="1" key="1">
    <citation type="journal article" date="2011" name="PLoS Biol.">
        <title>Gene gain and loss during evolution of obligate parasitism in the white rust pathogen of Arabidopsis thaliana.</title>
        <authorList>
            <person name="Kemen E."/>
            <person name="Gardiner A."/>
            <person name="Schultz-Larsen T."/>
            <person name="Kemen A.C."/>
            <person name="Balmuth A.L."/>
            <person name="Robert-Seilaniantz A."/>
            <person name="Bailey K."/>
            <person name="Holub E."/>
            <person name="Studholme D.J."/>
            <person name="Maclean D."/>
            <person name="Jones J.D."/>
        </authorList>
    </citation>
    <scope>NUCLEOTIDE SEQUENCE</scope>
</reference>